<feature type="region of interest" description="Disordered" evidence="1">
    <location>
        <begin position="61"/>
        <end position="87"/>
    </location>
</feature>
<evidence type="ECO:0000256" key="1">
    <source>
        <dbReference type="SAM" id="MobiDB-lite"/>
    </source>
</evidence>
<dbReference type="EMBL" id="HBGA01063777">
    <property type="protein sequence ID" value="CAD9012566.1"/>
    <property type="molecule type" value="Transcribed_RNA"/>
</dbReference>
<reference evidence="2" key="1">
    <citation type="submission" date="2021-01" db="EMBL/GenBank/DDBJ databases">
        <authorList>
            <person name="Corre E."/>
            <person name="Pelletier E."/>
            <person name="Niang G."/>
            <person name="Scheremetjew M."/>
            <person name="Finn R."/>
            <person name="Kale V."/>
            <person name="Holt S."/>
            <person name="Cochrane G."/>
            <person name="Meng A."/>
            <person name="Brown T."/>
            <person name="Cohen L."/>
        </authorList>
    </citation>
    <scope>NUCLEOTIDE SEQUENCE</scope>
    <source>
        <strain evidence="2">NIES-381</strain>
    </source>
</reference>
<proteinExistence type="predicted"/>
<gene>
    <name evidence="2" type="ORF">EGYM00392_LOCUS23667</name>
</gene>
<name>A0A7S1IHA4_9EUGL</name>
<evidence type="ECO:0000313" key="2">
    <source>
        <dbReference type="EMBL" id="CAD9012566.1"/>
    </source>
</evidence>
<dbReference type="AlphaFoldDB" id="A0A7S1IHA4"/>
<organism evidence="2">
    <name type="scientific">Eutreptiella gymnastica</name>
    <dbReference type="NCBI Taxonomy" id="73025"/>
    <lineage>
        <taxon>Eukaryota</taxon>
        <taxon>Discoba</taxon>
        <taxon>Euglenozoa</taxon>
        <taxon>Euglenida</taxon>
        <taxon>Spirocuta</taxon>
        <taxon>Euglenophyceae</taxon>
        <taxon>Eutreptiales</taxon>
        <taxon>Eutreptiaceae</taxon>
        <taxon>Eutreptiella</taxon>
    </lineage>
</organism>
<protein>
    <submittedName>
        <fullName evidence="2">Uncharacterized protein</fullName>
    </submittedName>
</protein>
<sequence>MRNNEKRSCEMNPTMCPPTPVHMAQLFDQVNSLLFCLHMGAWALPNHNNLCVYRKLNLKANDTVPPKNGANNKRKDGSRSSLLSSPRVSVSVCLPTLIHFAQLLE</sequence>
<accession>A0A7S1IHA4</accession>